<dbReference type="GO" id="GO:0000155">
    <property type="term" value="F:phosphorelay sensor kinase activity"/>
    <property type="evidence" value="ECO:0007669"/>
    <property type="project" value="InterPro"/>
</dbReference>
<dbReference type="SUPFAM" id="SSF55874">
    <property type="entry name" value="ATPase domain of HSP90 chaperone/DNA topoisomerase II/histidine kinase"/>
    <property type="match status" value="1"/>
</dbReference>
<dbReference type="eggNOG" id="COG2205">
    <property type="taxonomic scope" value="Bacteria"/>
</dbReference>
<dbReference type="InterPro" id="IPR036890">
    <property type="entry name" value="HATPase_C_sf"/>
</dbReference>
<evidence type="ECO:0000313" key="11">
    <source>
        <dbReference type="Proteomes" id="UP000007882"/>
    </source>
</evidence>
<feature type="domain" description="Histidine kinase" evidence="8">
    <location>
        <begin position="443"/>
        <end position="660"/>
    </location>
</feature>
<dbReference type="PRINTS" id="PR00344">
    <property type="entry name" value="BCTRLSENSOR"/>
</dbReference>
<dbReference type="Proteomes" id="UP000007882">
    <property type="component" value="Chromosome"/>
</dbReference>
<evidence type="ECO:0000313" key="10">
    <source>
        <dbReference type="EMBL" id="BAL89952.1"/>
    </source>
</evidence>
<keyword evidence="11" id="KW-1185">Reference proteome</keyword>
<proteinExistence type="predicted"/>
<dbReference type="Pfam" id="PF01590">
    <property type="entry name" value="GAF"/>
    <property type="match status" value="1"/>
</dbReference>
<keyword evidence="5" id="KW-0808">Transferase</keyword>
<keyword evidence="6 10" id="KW-0418">Kinase</keyword>
<dbReference type="Gene3D" id="3.30.450.40">
    <property type="match status" value="1"/>
</dbReference>
<dbReference type="STRING" id="512565.AMIS_47320"/>
<dbReference type="EMBL" id="AP012319">
    <property type="protein sequence ID" value="BAL89952.1"/>
    <property type="molecule type" value="Genomic_DNA"/>
</dbReference>
<dbReference type="InterPro" id="IPR036097">
    <property type="entry name" value="HisK_dim/P_sf"/>
</dbReference>
<evidence type="ECO:0000259" key="9">
    <source>
        <dbReference type="PROSITE" id="PS50112"/>
    </source>
</evidence>
<dbReference type="InterPro" id="IPR005467">
    <property type="entry name" value="His_kinase_dom"/>
</dbReference>
<dbReference type="PROSITE" id="PS50112">
    <property type="entry name" value="PAS"/>
    <property type="match status" value="1"/>
</dbReference>
<dbReference type="InterPro" id="IPR003661">
    <property type="entry name" value="HisK_dim/P_dom"/>
</dbReference>
<accession>I0HAB5</accession>
<sequence>MAVNEDSIADPARENTELLDSVPEAFLALDAAGIVRGFNRAAHDLLGFTAAQARGRHLDETIQPRYDGDPIMPALIRLFAAGPARPVVRELSVRHRDGHRLTTRATLSLARGDGEALACVLLADLAAETTADRDAGFLTALLDSLSVGVIAVDQHGRVIVLNRVLRQVQTGPITAGRPAATSFDLYDTAKRPMGWEQTPVMRALRGEHITGLDVLACGPDHRMRTFAATAQPIVGRDGRRLGAVSVANEVTALRRAERFGECRQQVERALRAATSIIEAAPAALAAVTEALGWPSAELFLIDEASGVLQPVGHHCADGEDPGDFFGHLPVRGQGATGRAWKTGKPLWVPDVTAITARLTPIERERAEICARHGIRTAMAVPVRDGRTLLGVLTCYSGSPEVDEELLTVLLDGVAAQIGVYVALRRAEELARQLHRSQDDFLDLVGHELRTPLTAITANVTILAEETDGLGPDQRQMLSAVARNTAMLQGLVDSLLDLVALESGHEQLATDPVDLSAVVSEAAIAIRLTAAGSGVRLITNLGRGPIVPGDAHRIRQVVDDLLANAVKFSPAGATVTIDLLAGDHGATLRIADTGIGTPLTEQNQVFDRFYRATNVRHHGIPGSGLGLSRARAIVHLHRGAITLTPNTPTGTVLTVHLPSTHP</sequence>
<dbReference type="Pfam" id="PF08448">
    <property type="entry name" value="PAS_4"/>
    <property type="match status" value="1"/>
</dbReference>
<dbReference type="PROSITE" id="PS50109">
    <property type="entry name" value="HIS_KIN"/>
    <property type="match status" value="1"/>
</dbReference>
<evidence type="ECO:0000259" key="8">
    <source>
        <dbReference type="PROSITE" id="PS50109"/>
    </source>
</evidence>
<dbReference type="SMART" id="SM00387">
    <property type="entry name" value="HATPase_c"/>
    <property type="match status" value="1"/>
</dbReference>
<dbReference type="SUPFAM" id="SSF47384">
    <property type="entry name" value="Homodimeric domain of signal transducing histidine kinase"/>
    <property type="match status" value="1"/>
</dbReference>
<dbReference type="GO" id="GO:0005886">
    <property type="term" value="C:plasma membrane"/>
    <property type="evidence" value="ECO:0007669"/>
    <property type="project" value="UniProtKB-SubCell"/>
</dbReference>
<dbReference type="EC" id="2.7.13.3" evidence="3"/>
<dbReference type="KEGG" id="ams:AMIS_47320"/>
<dbReference type="SMART" id="SM00065">
    <property type="entry name" value="GAF"/>
    <property type="match status" value="1"/>
</dbReference>
<dbReference type="eggNOG" id="COG2203">
    <property type="taxonomic scope" value="Bacteria"/>
</dbReference>
<dbReference type="SMART" id="SM00091">
    <property type="entry name" value="PAS"/>
    <property type="match status" value="2"/>
</dbReference>
<dbReference type="Pfam" id="PF02518">
    <property type="entry name" value="HATPase_c"/>
    <property type="match status" value="1"/>
</dbReference>
<dbReference type="InterPro" id="IPR050736">
    <property type="entry name" value="Sensor_HK_Regulatory"/>
</dbReference>
<evidence type="ECO:0000256" key="4">
    <source>
        <dbReference type="ARBA" id="ARBA00022553"/>
    </source>
</evidence>
<protein>
    <recommendedName>
        <fullName evidence="3">histidine kinase</fullName>
        <ecNumber evidence="3">2.7.13.3</ecNumber>
    </recommendedName>
</protein>
<evidence type="ECO:0000256" key="2">
    <source>
        <dbReference type="ARBA" id="ARBA00004236"/>
    </source>
</evidence>
<dbReference type="InterPro" id="IPR000014">
    <property type="entry name" value="PAS"/>
</dbReference>
<dbReference type="InterPro" id="IPR029016">
    <property type="entry name" value="GAF-like_dom_sf"/>
</dbReference>
<dbReference type="InterPro" id="IPR004358">
    <property type="entry name" value="Sig_transdc_His_kin-like_C"/>
</dbReference>
<gene>
    <name evidence="10" type="ordered locus">AMIS_47320</name>
</gene>
<keyword evidence="4" id="KW-0597">Phosphoprotein</keyword>
<dbReference type="Pfam" id="PF00512">
    <property type="entry name" value="HisKA"/>
    <property type="match status" value="1"/>
</dbReference>
<dbReference type="Gene3D" id="3.30.450.20">
    <property type="entry name" value="PAS domain"/>
    <property type="match status" value="2"/>
</dbReference>
<comment type="catalytic activity">
    <reaction evidence="1">
        <text>ATP + protein L-histidine = ADP + protein N-phospho-L-histidine.</text>
        <dbReference type="EC" id="2.7.13.3"/>
    </reaction>
</comment>
<dbReference type="SMART" id="SM00388">
    <property type="entry name" value="HisKA"/>
    <property type="match status" value="1"/>
</dbReference>
<dbReference type="HOGENOM" id="CLU_000445_114_44_11"/>
<dbReference type="CDD" id="cd00130">
    <property type="entry name" value="PAS"/>
    <property type="match status" value="1"/>
</dbReference>
<dbReference type="Gene3D" id="3.30.565.10">
    <property type="entry name" value="Histidine kinase-like ATPase, C-terminal domain"/>
    <property type="match status" value="1"/>
</dbReference>
<comment type="subcellular location">
    <subcellularLocation>
        <location evidence="2">Cell membrane</location>
    </subcellularLocation>
</comment>
<dbReference type="InterPro" id="IPR003594">
    <property type="entry name" value="HATPase_dom"/>
</dbReference>
<dbReference type="InterPro" id="IPR013656">
    <property type="entry name" value="PAS_4"/>
</dbReference>
<evidence type="ECO:0000256" key="7">
    <source>
        <dbReference type="ARBA" id="ARBA00023012"/>
    </source>
</evidence>
<evidence type="ECO:0000256" key="3">
    <source>
        <dbReference type="ARBA" id="ARBA00012438"/>
    </source>
</evidence>
<dbReference type="Gene3D" id="1.10.287.130">
    <property type="match status" value="1"/>
</dbReference>
<feature type="domain" description="PAS" evidence="9">
    <location>
        <begin position="11"/>
        <end position="64"/>
    </location>
</feature>
<evidence type="ECO:0000256" key="6">
    <source>
        <dbReference type="ARBA" id="ARBA00022777"/>
    </source>
</evidence>
<reference evidence="10 11" key="1">
    <citation type="submission" date="2012-02" db="EMBL/GenBank/DDBJ databases">
        <title>Complete genome sequence of Actinoplanes missouriensis 431 (= NBRC 102363).</title>
        <authorList>
            <person name="Ohnishi Y."/>
            <person name="Ishikawa J."/>
            <person name="Sekine M."/>
            <person name="Hosoyama A."/>
            <person name="Harada T."/>
            <person name="Narita H."/>
            <person name="Hata T."/>
            <person name="Konno Y."/>
            <person name="Tutikane K."/>
            <person name="Fujita N."/>
            <person name="Horinouchi S."/>
            <person name="Hayakawa M."/>
        </authorList>
    </citation>
    <scope>NUCLEOTIDE SEQUENCE [LARGE SCALE GENOMIC DNA]</scope>
    <source>
        <strain evidence="11">ATCC 14538 / DSM 43046 / CBS 188.64 / JCM 3121 / NBRC 102363 / NCIMB 12654 / NRRL B-3342 / UNCC 431</strain>
    </source>
</reference>
<dbReference type="InterPro" id="IPR035965">
    <property type="entry name" value="PAS-like_dom_sf"/>
</dbReference>
<dbReference type="InterPro" id="IPR003018">
    <property type="entry name" value="GAF"/>
</dbReference>
<organism evidence="10 11">
    <name type="scientific">Actinoplanes missouriensis (strain ATCC 14538 / DSM 43046 / CBS 188.64 / JCM 3121 / NBRC 102363 / NCIMB 12654 / NRRL B-3342 / UNCC 431)</name>
    <dbReference type="NCBI Taxonomy" id="512565"/>
    <lineage>
        <taxon>Bacteria</taxon>
        <taxon>Bacillati</taxon>
        <taxon>Actinomycetota</taxon>
        <taxon>Actinomycetes</taxon>
        <taxon>Micromonosporales</taxon>
        <taxon>Micromonosporaceae</taxon>
        <taxon>Actinoplanes</taxon>
    </lineage>
</organism>
<dbReference type="NCBIfam" id="TIGR00229">
    <property type="entry name" value="sensory_box"/>
    <property type="match status" value="1"/>
</dbReference>
<dbReference type="SUPFAM" id="SSF55785">
    <property type="entry name" value="PYP-like sensor domain (PAS domain)"/>
    <property type="match status" value="2"/>
</dbReference>
<dbReference type="PANTHER" id="PTHR43711:SF1">
    <property type="entry name" value="HISTIDINE KINASE 1"/>
    <property type="match status" value="1"/>
</dbReference>
<evidence type="ECO:0000256" key="1">
    <source>
        <dbReference type="ARBA" id="ARBA00000085"/>
    </source>
</evidence>
<dbReference type="SUPFAM" id="SSF55781">
    <property type="entry name" value="GAF domain-like"/>
    <property type="match status" value="1"/>
</dbReference>
<dbReference type="AlphaFoldDB" id="I0HAB5"/>
<dbReference type="CDD" id="cd00082">
    <property type="entry name" value="HisKA"/>
    <property type="match status" value="1"/>
</dbReference>
<dbReference type="PATRIC" id="fig|512565.3.peg.4721"/>
<keyword evidence="7" id="KW-0902">Two-component regulatory system</keyword>
<name>I0HAB5_ACTM4</name>
<evidence type="ECO:0000256" key="5">
    <source>
        <dbReference type="ARBA" id="ARBA00022679"/>
    </source>
</evidence>
<dbReference type="PANTHER" id="PTHR43711">
    <property type="entry name" value="TWO-COMPONENT HISTIDINE KINASE"/>
    <property type="match status" value="1"/>
</dbReference>